<dbReference type="EMBL" id="QTSX02002179">
    <property type="protein sequence ID" value="KAJ9077776.1"/>
    <property type="molecule type" value="Genomic_DNA"/>
</dbReference>
<evidence type="ECO:0000313" key="2">
    <source>
        <dbReference type="Proteomes" id="UP001165960"/>
    </source>
</evidence>
<protein>
    <submittedName>
        <fullName evidence="1">Dicer-like protein 2</fullName>
    </submittedName>
</protein>
<organism evidence="1 2">
    <name type="scientific">Entomophthora muscae</name>
    <dbReference type="NCBI Taxonomy" id="34485"/>
    <lineage>
        <taxon>Eukaryota</taxon>
        <taxon>Fungi</taxon>
        <taxon>Fungi incertae sedis</taxon>
        <taxon>Zoopagomycota</taxon>
        <taxon>Entomophthoromycotina</taxon>
        <taxon>Entomophthoromycetes</taxon>
        <taxon>Entomophthorales</taxon>
        <taxon>Entomophthoraceae</taxon>
        <taxon>Entomophthora</taxon>
    </lineage>
</organism>
<gene>
    <name evidence="1" type="primary">DCL2_2</name>
    <name evidence="1" type="ORF">DSO57_1013424</name>
</gene>
<reference evidence="1" key="1">
    <citation type="submission" date="2022-04" db="EMBL/GenBank/DDBJ databases">
        <title>Genome of the entomopathogenic fungus Entomophthora muscae.</title>
        <authorList>
            <person name="Elya C."/>
            <person name="Lovett B.R."/>
            <person name="Lee E."/>
            <person name="Macias A.M."/>
            <person name="Hajek A.E."/>
            <person name="De Bivort B.L."/>
            <person name="Kasson M.T."/>
            <person name="De Fine Licht H.H."/>
            <person name="Stajich J.E."/>
        </authorList>
    </citation>
    <scope>NUCLEOTIDE SEQUENCE</scope>
    <source>
        <strain evidence="1">Berkeley</strain>
    </source>
</reference>
<sequence length="1124" mass="123993">MRTNPSKTAKVCGIQIKKEACSDNPIQQKAAKGKKRARLIKREENVLVMGHGLPRKGGHLPDKDLLLSQLLSELVRAARNGSGGKAGRRIFVFIASDEASGSKAFAIFKRKTNSVTHLSSITIDNSLTYAKLKSTKCQVNIFVVTPKAFSMALTHGILVLKTISAIFVNRDLLERLKLILADFKPINHSLPRIFLTPGTLVSSPKCHVVSLKIESNLSLHSSSLDTLAVSKRDAYVSNMQRDGVVLQKELGVWAAEHYFSHALNRLANKIHENPLPSKGMPLCLSHLEPCLIAANRVSGSRPERNAMSISPRVEALLNLLTSHSSKDIFQGVVLTSCPLTAIYLEKVLGCFYHAHNAATEVAVVRPEAYTGPLLSIDDAFSRYHNGDVQVLVTTLECAPQILGLAASQLVFFDFTPSLVEFLELRIPGSPTTACILAEIKASQSIEALERKIGDFLPSFESYYPEILAPTLPYVDTVYGARLTSSAACYLISKVCRQILLSSQVKYQILKSDLGFQVTLTLPPTIASKAESSGFHATPQAAKEEAAYKACVALITRGKLDRNLFLNVITPPRKKKDKDLSSNQIPEPWRKSSNVCGLYLTAVETYSATTEIFAIGTWAPMPKELVPIQLPEGYPTATFIPSDKVVEVSDSQIEHLAAYTIRICSLAMQREFQCPAESMPFFFVPLMKSSHPLVASDVLWENILAAVNDVSCDKLPSEDMLLRHKLTLALYQIRSPQLGHETTVRASPLSSSSNYLSLINSSEGFATNQEVMIDVQEYDPVCLPLATLKSGALLLYIMECLKDNLLAIELRDKLRLCDIPIACFMEAMTHCSRQRSISSAKLQLLGKSLINLLVSLFPFRGSSQPSRMVDQHHFVKTATRLGIDKYLELRPLCSSWVPPNFHPDLAERGVRINPEVFQHVIEAIVGASLVSGKDPLGINCLTSLRLWFDCSDTWALIKSHCAFDPHRKYPQLPELTSIQDMLGFTFSRCEALTHPLVGSRRNKSFVDLGYALMTHLILLEVFNSSNTLSSRAMLQFRNQLLLPECQLSFANIIGSGLGDELSRLQSTDPAFSTNCHPPNFFLCLLVSVFVDSGLDIAILQDIFPIGLIRSTPLWRGLISLPGPSL</sequence>
<keyword evidence="2" id="KW-1185">Reference proteome</keyword>
<evidence type="ECO:0000313" key="1">
    <source>
        <dbReference type="EMBL" id="KAJ9077776.1"/>
    </source>
</evidence>
<name>A0ACC2TTF1_9FUNG</name>
<comment type="caution">
    <text evidence="1">The sequence shown here is derived from an EMBL/GenBank/DDBJ whole genome shotgun (WGS) entry which is preliminary data.</text>
</comment>
<dbReference type="Proteomes" id="UP001165960">
    <property type="component" value="Unassembled WGS sequence"/>
</dbReference>
<proteinExistence type="predicted"/>
<accession>A0ACC2TTF1</accession>